<keyword evidence="7 10" id="KW-0443">Lipid metabolism</keyword>
<dbReference type="AlphaFoldDB" id="A0A2T5UD10"/>
<evidence type="ECO:0000256" key="5">
    <source>
        <dbReference type="ARBA" id="ARBA00022832"/>
    </source>
</evidence>
<keyword evidence="10" id="KW-0963">Cytoplasm</keyword>
<evidence type="ECO:0000313" key="12">
    <source>
        <dbReference type="EMBL" id="PTW49396.1"/>
    </source>
</evidence>
<comment type="catalytic activity">
    <reaction evidence="9 10">
        <text>N(6)-carboxybiotinyl-L-lysyl-[protein] + acetyl-CoA = N(6)-biotinyl-L-lysyl-[protein] + malonyl-CoA</text>
        <dbReference type="Rhea" id="RHEA:54728"/>
        <dbReference type="Rhea" id="RHEA-COMP:10505"/>
        <dbReference type="Rhea" id="RHEA-COMP:10506"/>
        <dbReference type="ChEBI" id="CHEBI:57288"/>
        <dbReference type="ChEBI" id="CHEBI:57384"/>
        <dbReference type="ChEBI" id="CHEBI:83144"/>
        <dbReference type="ChEBI" id="CHEBI:83145"/>
        <dbReference type="EC" id="2.1.3.15"/>
    </reaction>
</comment>
<dbReference type="EMBL" id="QAYE01000001">
    <property type="protein sequence ID" value="PTW49396.1"/>
    <property type="molecule type" value="Genomic_DNA"/>
</dbReference>
<comment type="subcellular location">
    <subcellularLocation>
        <location evidence="10">Cytoplasm</location>
    </subcellularLocation>
</comment>
<dbReference type="GO" id="GO:0016743">
    <property type="term" value="F:carboxyl- or carbamoyltransferase activity"/>
    <property type="evidence" value="ECO:0007669"/>
    <property type="project" value="UniProtKB-UniRule"/>
</dbReference>
<evidence type="ECO:0000256" key="6">
    <source>
        <dbReference type="ARBA" id="ARBA00022840"/>
    </source>
</evidence>
<dbReference type="PANTHER" id="PTHR42853:SF3">
    <property type="entry name" value="ACETYL-COENZYME A CARBOXYLASE CARBOXYL TRANSFERASE SUBUNIT ALPHA, CHLOROPLASTIC"/>
    <property type="match status" value="1"/>
</dbReference>
<comment type="function">
    <text evidence="10">Component of the acetyl coenzyme A carboxylase (ACC) complex. First, biotin carboxylase catalyzes the carboxylation of biotin on its carrier protein (BCCP) and then the CO(2) group is transferred by the carboxyltransferase to acetyl-CoA to form malonyl-CoA.</text>
</comment>
<dbReference type="PANTHER" id="PTHR42853">
    <property type="entry name" value="ACETYL-COENZYME A CARBOXYLASE CARBOXYL TRANSFERASE SUBUNIT ALPHA"/>
    <property type="match status" value="1"/>
</dbReference>
<dbReference type="PROSITE" id="PS50989">
    <property type="entry name" value="COA_CT_CTER"/>
    <property type="match status" value="1"/>
</dbReference>
<evidence type="ECO:0000256" key="10">
    <source>
        <dbReference type="HAMAP-Rule" id="MF_00823"/>
    </source>
</evidence>
<evidence type="ECO:0000313" key="13">
    <source>
        <dbReference type="Proteomes" id="UP000244013"/>
    </source>
</evidence>
<evidence type="ECO:0000256" key="1">
    <source>
        <dbReference type="ARBA" id="ARBA00004956"/>
    </source>
</evidence>
<dbReference type="UniPathway" id="UPA00655">
    <property type="reaction ID" value="UER00711"/>
</dbReference>
<comment type="caution">
    <text evidence="12">The sequence shown here is derived from an EMBL/GenBank/DDBJ whole genome shotgun (WGS) entry which is preliminary data.</text>
</comment>
<evidence type="ECO:0000256" key="9">
    <source>
        <dbReference type="ARBA" id="ARBA00049152"/>
    </source>
</evidence>
<accession>A0A2T5UD10</accession>
<dbReference type="OrthoDB" id="9808023at2"/>
<keyword evidence="4 10" id="KW-0547">Nucleotide-binding</keyword>
<dbReference type="SUPFAM" id="SSF52096">
    <property type="entry name" value="ClpP/crotonase"/>
    <property type="match status" value="1"/>
</dbReference>
<evidence type="ECO:0000259" key="11">
    <source>
        <dbReference type="PROSITE" id="PS50989"/>
    </source>
</evidence>
<dbReference type="Proteomes" id="UP000244013">
    <property type="component" value="Unassembled WGS sequence"/>
</dbReference>
<organism evidence="12 13">
    <name type="scientific">Sphingomonas faeni</name>
    <dbReference type="NCBI Taxonomy" id="185950"/>
    <lineage>
        <taxon>Bacteria</taxon>
        <taxon>Pseudomonadati</taxon>
        <taxon>Pseudomonadota</taxon>
        <taxon>Alphaproteobacteria</taxon>
        <taxon>Sphingomonadales</taxon>
        <taxon>Sphingomonadaceae</taxon>
        <taxon>Sphingomonas</taxon>
    </lineage>
</organism>
<dbReference type="GO" id="GO:0003989">
    <property type="term" value="F:acetyl-CoA carboxylase activity"/>
    <property type="evidence" value="ECO:0007669"/>
    <property type="project" value="InterPro"/>
</dbReference>
<evidence type="ECO:0000256" key="2">
    <source>
        <dbReference type="ARBA" id="ARBA00022516"/>
    </source>
</evidence>
<dbReference type="GO" id="GO:0005524">
    <property type="term" value="F:ATP binding"/>
    <property type="evidence" value="ECO:0007669"/>
    <property type="project" value="UniProtKB-KW"/>
</dbReference>
<dbReference type="Gene3D" id="3.90.226.10">
    <property type="entry name" value="2-enoyl-CoA Hydratase, Chain A, domain 1"/>
    <property type="match status" value="1"/>
</dbReference>
<dbReference type="GO" id="GO:0006633">
    <property type="term" value="P:fatty acid biosynthetic process"/>
    <property type="evidence" value="ECO:0007669"/>
    <property type="project" value="UniProtKB-KW"/>
</dbReference>
<sequence>MPSFLDFEKPIAELQGRIDELRDTAAEGSVDLAADIARLQAKSDKLLKDTFARLTPWQKTQVARHPERPHFKDYVAALFDEFVPLAGDRAFGDDQAIIGGFATFRGRKIMVLGHEKGDDTASRLRHNFGMGKPEGYRKAIRLVELANRFGLPIITLVDTSGAFPGIQAEERGQAEAIARSTEACLNAGVPIVSAIVGEGGSGGAVALAAGNRVLMFEHAIYSVISPEGCASILWRTADKAPEAAEAMRITAQDLKSFGVIDDIVPEPLGGAHRDRAAAIESLADALSSALRDLAPLTPSELRKDRQAKFLKMGRL</sequence>
<dbReference type="GO" id="GO:2001295">
    <property type="term" value="P:malonyl-CoA biosynthetic process"/>
    <property type="evidence" value="ECO:0007669"/>
    <property type="project" value="UniProtKB-UniRule"/>
</dbReference>
<keyword evidence="2 10" id="KW-0444">Lipid biosynthesis</keyword>
<dbReference type="InterPro" id="IPR011763">
    <property type="entry name" value="COA_CT_C"/>
</dbReference>
<name>A0A2T5UD10_9SPHN</name>
<dbReference type="HAMAP" id="MF_00823">
    <property type="entry name" value="AcetylCoA_CT_alpha"/>
    <property type="match status" value="1"/>
</dbReference>
<keyword evidence="5 10" id="KW-0276">Fatty acid metabolism</keyword>
<keyword evidence="3 10" id="KW-0808">Transferase</keyword>
<dbReference type="EC" id="2.1.3.15" evidence="10"/>
<dbReference type="PRINTS" id="PR01069">
    <property type="entry name" value="ACCCTRFRASEA"/>
</dbReference>
<dbReference type="InterPro" id="IPR001095">
    <property type="entry name" value="Acetyl_CoA_COase_a_su"/>
</dbReference>
<dbReference type="GO" id="GO:0009317">
    <property type="term" value="C:acetyl-CoA carboxylase complex"/>
    <property type="evidence" value="ECO:0007669"/>
    <property type="project" value="InterPro"/>
</dbReference>
<evidence type="ECO:0000256" key="7">
    <source>
        <dbReference type="ARBA" id="ARBA00023098"/>
    </source>
</evidence>
<dbReference type="GeneID" id="91004960"/>
<evidence type="ECO:0000256" key="4">
    <source>
        <dbReference type="ARBA" id="ARBA00022741"/>
    </source>
</evidence>
<dbReference type="Pfam" id="PF03255">
    <property type="entry name" value="ACCA"/>
    <property type="match status" value="1"/>
</dbReference>
<dbReference type="RefSeq" id="WP_056062425.1">
    <property type="nucleotide sequence ID" value="NZ_JAPZPM010000003.1"/>
</dbReference>
<feature type="domain" description="CoA carboxyltransferase C-terminal" evidence="11">
    <location>
        <begin position="38"/>
        <end position="292"/>
    </location>
</feature>
<protein>
    <recommendedName>
        <fullName evidence="10">Acetyl-coenzyme A carboxylase carboxyl transferase subunit alpha</fullName>
        <shortName evidence="10">ACCase subunit alpha</shortName>
        <shortName evidence="10">Acetyl-CoA carboxylase carboxyltransferase subunit alpha</shortName>
        <ecNumber evidence="10">2.1.3.15</ecNumber>
    </recommendedName>
</protein>
<evidence type="ECO:0000256" key="3">
    <source>
        <dbReference type="ARBA" id="ARBA00022679"/>
    </source>
</evidence>
<dbReference type="NCBIfam" id="NF041504">
    <property type="entry name" value="AccA_sub"/>
    <property type="match status" value="1"/>
</dbReference>
<dbReference type="NCBIfam" id="NF004344">
    <property type="entry name" value="PRK05724.1"/>
    <property type="match status" value="1"/>
</dbReference>
<comment type="similarity">
    <text evidence="10">Belongs to the AccA family.</text>
</comment>
<keyword evidence="8 10" id="KW-0275">Fatty acid biosynthesis</keyword>
<reference evidence="12 13" key="1">
    <citation type="submission" date="2018-04" db="EMBL/GenBank/DDBJ databases">
        <title>Genomic Encyclopedia of Type Strains, Phase III (KMG-III): the genomes of soil and plant-associated and newly described type strains.</title>
        <authorList>
            <person name="Whitman W."/>
        </authorList>
    </citation>
    <scope>NUCLEOTIDE SEQUENCE [LARGE SCALE GENOMIC DNA]</scope>
    <source>
        <strain evidence="12 13">MA-olki</strain>
    </source>
</reference>
<evidence type="ECO:0000256" key="8">
    <source>
        <dbReference type="ARBA" id="ARBA00023160"/>
    </source>
</evidence>
<dbReference type="NCBIfam" id="TIGR00513">
    <property type="entry name" value="accA"/>
    <property type="match status" value="1"/>
</dbReference>
<gene>
    <name evidence="10" type="primary">accA</name>
    <name evidence="12" type="ORF">C8J25_101905</name>
</gene>
<dbReference type="InterPro" id="IPR029045">
    <property type="entry name" value="ClpP/crotonase-like_dom_sf"/>
</dbReference>
<comment type="subunit">
    <text evidence="10">Acetyl-CoA carboxylase is a heterohexamer composed of biotin carboxyl carrier protein (AccB), biotin carboxylase (AccC) and two subunits each of ACCase subunit alpha (AccA) and ACCase subunit beta (AccD).</text>
</comment>
<proteinExistence type="inferred from homology"/>
<comment type="pathway">
    <text evidence="1 10">Lipid metabolism; malonyl-CoA biosynthesis; malonyl-CoA from acetyl-CoA: step 1/1.</text>
</comment>
<keyword evidence="6 10" id="KW-0067">ATP-binding</keyword>